<evidence type="ECO:0000313" key="2">
    <source>
        <dbReference type="EMBL" id="SJZ88136.1"/>
    </source>
</evidence>
<keyword evidence="1" id="KW-1133">Transmembrane helix</keyword>
<dbReference type="InterPro" id="IPR026366">
    <property type="entry name" value="Seleno_YedE"/>
</dbReference>
<keyword evidence="1" id="KW-0472">Membrane</keyword>
<keyword evidence="1" id="KW-0812">Transmembrane</keyword>
<feature type="transmembrane region" description="Helical" evidence="1">
    <location>
        <begin position="7"/>
        <end position="25"/>
    </location>
</feature>
<dbReference type="OrthoDB" id="3190590at2"/>
<feature type="transmembrane region" description="Helical" evidence="1">
    <location>
        <begin position="86"/>
        <end position="109"/>
    </location>
</feature>
<dbReference type="Pfam" id="PF04143">
    <property type="entry name" value="Sulf_transp"/>
    <property type="match status" value="1"/>
</dbReference>
<feature type="transmembrane region" description="Helical" evidence="1">
    <location>
        <begin position="261"/>
        <end position="283"/>
    </location>
</feature>
<feature type="transmembrane region" description="Helical" evidence="1">
    <location>
        <begin position="184"/>
        <end position="204"/>
    </location>
</feature>
<dbReference type="InterPro" id="IPR007272">
    <property type="entry name" value="Sulf_transp_TsuA/YedE"/>
</dbReference>
<proteinExistence type="predicted"/>
<evidence type="ECO:0000313" key="3">
    <source>
        <dbReference type="Proteomes" id="UP000196365"/>
    </source>
</evidence>
<name>A0A1T4PA66_9FIRM</name>
<sequence>MAEKKGIIAAGGIVGIISVLLVYFGNPVNMGFCIACFIRDTAGAMGLHRALVVQYIRPEIIGLVLGAFVISLKNKEFKATGGSSPFTRFILGIAVMIGALMFLGCPLRMVLRIAGGDLNAIVGLVGFVVGIFVGVLFLNKGFNLKRSYKMSRMEGYLFPALNVGLLFMLLAGASFLFFSEEGPGSMHAPIWIALIAGLIVGALAQRTRLCMVGGMRDLIMFKDSYLLSGFLAIVVFAFIGNLIFGYFNLGFVDQPIAHTDGLWNFLGMVLVGWASVLLGGCPLRQLILAGEGNTDSAITVMGMLVGAALAHNFGLASSGEGATFNGQIAVGICLSVIFVVSIVNSEFVGKNKSKEMLKETNN</sequence>
<keyword evidence="3" id="KW-1185">Reference proteome</keyword>
<feature type="transmembrane region" description="Helical" evidence="1">
    <location>
        <begin position="328"/>
        <end position="348"/>
    </location>
</feature>
<protein>
    <submittedName>
        <fullName evidence="2">Uncharacterized protein</fullName>
    </submittedName>
</protein>
<organism evidence="2 3">
    <name type="scientific">Garciella nitratireducens DSM 15102</name>
    <dbReference type="NCBI Taxonomy" id="1121911"/>
    <lineage>
        <taxon>Bacteria</taxon>
        <taxon>Bacillati</taxon>
        <taxon>Bacillota</taxon>
        <taxon>Clostridia</taxon>
        <taxon>Eubacteriales</taxon>
        <taxon>Eubacteriaceae</taxon>
        <taxon>Garciella</taxon>
    </lineage>
</organism>
<dbReference type="NCBIfam" id="TIGR04112">
    <property type="entry name" value="seleno_YedE"/>
    <property type="match status" value="1"/>
</dbReference>
<reference evidence="2 3" key="1">
    <citation type="submission" date="2017-02" db="EMBL/GenBank/DDBJ databases">
        <authorList>
            <person name="Peterson S.W."/>
        </authorList>
    </citation>
    <scope>NUCLEOTIDE SEQUENCE [LARGE SCALE GENOMIC DNA]</scope>
    <source>
        <strain evidence="2 3">DSM 15102</strain>
    </source>
</reference>
<dbReference type="EMBL" id="FUWV01000015">
    <property type="protein sequence ID" value="SJZ88136.1"/>
    <property type="molecule type" value="Genomic_DNA"/>
</dbReference>
<evidence type="ECO:0000256" key="1">
    <source>
        <dbReference type="SAM" id="Phobius"/>
    </source>
</evidence>
<feature type="transmembrane region" description="Helical" evidence="1">
    <location>
        <begin position="295"/>
        <end position="316"/>
    </location>
</feature>
<feature type="transmembrane region" description="Helical" evidence="1">
    <location>
        <begin position="225"/>
        <end position="249"/>
    </location>
</feature>
<feature type="transmembrane region" description="Helical" evidence="1">
    <location>
        <begin position="55"/>
        <end position="74"/>
    </location>
</feature>
<dbReference type="Proteomes" id="UP000196365">
    <property type="component" value="Unassembled WGS sequence"/>
</dbReference>
<accession>A0A1T4PA66</accession>
<dbReference type="AlphaFoldDB" id="A0A1T4PA66"/>
<feature type="transmembrane region" description="Helical" evidence="1">
    <location>
        <begin position="160"/>
        <end position="178"/>
    </location>
</feature>
<dbReference type="RefSeq" id="WP_087679341.1">
    <property type="nucleotide sequence ID" value="NZ_FUWV01000015.1"/>
</dbReference>
<gene>
    <name evidence="2" type="ORF">SAMN02745973_01984</name>
</gene>
<feature type="transmembrane region" description="Helical" evidence="1">
    <location>
        <begin position="121"/>
        <end position="139"/>
    </location>
</feature>